<accession>A0ABW4Z8R5</accession>
<evidence type="ECO:0000313" key="2">
    <source>
        <dbReference type="EMBL" id="MFD2157936.1"/>
    </source>
</evidence>
<dbReference type="SUPFAM" id="SSF55681">
    <property type="entry name" value="Class II aaRS and biotin synthetases"/>
    <property type="match status" value="1"/>
</dbReference>
<dbReference type="InterPro" id="IPR004143">
    <property type="entry name" value="BPL_LPL_catalytic"/>
</dbReference>
<feature type="domain" description="BPL/LPL catalytic" evidence="1">
    <location>
        <begin position="32"/>
        <end position="224"/>
    </location>
</feature>
<dbReference type="Pfam" id="PF21948">
    <property type="entry name" value="LplA-B_cat"/>
    <property type="match status" value="1"/>
</dbReference>
<dbReference type="RefSeq" id="WP_377090156.1">
    <property type="nucleotide sequence ID" value="NZ_JBHSJL010000014.1"/>
</dbReference>
<dbReference type="InterPro" id="IPR050664">
    <property type="entry name" value="Octanoyltrans_LipM/LipL"/>
</dbReference>
<proteinExistence type="predicted"/>
<dbReference type="PANTHER" id="PTHR43679:SF2">
    <property type="entry name" value="OCTANOYL-[GCVH]:PROTEIN N-OCTANOYLTRANSFERASE"/>
    <property type="match status" value="1"/>
</dbReference>
<organism evidence="2 3">
    <name type="scientific">Rubritalea tangerina</name>
    <dbReference type="NCBI Taxonomy" id="430798"/>
    <lineage>
        <taxon>Bacteria</taxon>
        <taxon>Pseudomonadati</taxon>
        <taxon>Verrucomicrobiota</taxon>
        <taxon>Verrucomicrobiia</taxon>
        <taxon>Verrucomicrobiales</taxon>
        <taxon>Rubritaleaceae</taxon>
        <taxon>Rubritalea</taxon>
    </lineage>
</organism>
<dbReference type="PANTHER" id="PTHR43679">
    <property type="entry name" value="OCTANOYLTRANSFERASE LIPM-RELATED"/>
    <property type="match status" value="1"/>
</dbReference>
<dbReference type="Gene3D" id="3.30.930.10">
    <property type="entry name" value="Bira Bifunctional Protein, Domain 2"/>
    <property type="match status" value="1"/>
</dbReference>
<keyword evidence="3" id="KW-1185">Reference proteome</keyword>
<dbReference type="InterPro" id="IPR045864">
    <property type="entry name" value="aa-tRNA-synth_II/BPL/LPL"/>
</dbReference>
<dbReference type="PROSITE" id="PS51733">
    <property type="entry name" value="BPL_LPL_CATALYTIC"/>
    <property type="match status" value="1"/>
</dbReference>
<name>A0ABW4Z8R5_9BACT</name>
<protein>
    <recommendedName>
        <fullName evidence="1">BPL/LPL catalytic domain-containing protein</fullName>
    </recommendedName>
</protein>
<dbReference type="EMBL" id="JBHUJB010000015">
    <property type="protein sequence ID" value="MFD2157936.1"/>
    <property type="molecule type" value="Genomic_DNA"/>
</dbReference>
<comment type="caution">
    <text evidence="2">The sequence shown here is derived from an EMBL/GenBank/DDBJ whole genome shotgun (WGS) entry which is preliminary data.</text>
</comment>
<gene>
    <name evidence="2" type="ORF">ACFSW8_03380</name>
</gene>
<sequence length="226" mass="24891">MALFEELDVWIDGSERSGPAHMAVDELLHTHGWERPLLRFYQWSGEEVSLGYFERLSDAQAAFPGEALRYVRRWTGGGVVDHRCDVTYTICIPKGHVVEQMRGDGSYAAIHAVLAEALLELGVACALTDGSLETRERACFGNPVRQDIVDAGGRKLAGAGQKRSRYGILHQGSVQGVKDVAGWRQLFAAALADRVHKKDIAIEKMGDVSKLVAERYGAAAWTEKRP</sequence>
<evidence type="ECO:0000259" key="1">
    <source>
        <dbReference type="PROSITE" id="PS51733"/>
    </source>
</evidence>
<dbReference type="Proteomes" id="UP001597389">
    <property type="component" value="Unassembled WGS sequence"/>
</dbReference>
<evidence type="ECO:0000313" key="3">
    <source>
        <dbReference type="Proteomes" id="UP001597389"/>
    </source>
</evidence>
<reference evidence="3" key="1">
    <citation type="journal article" date="2019" name="Int. J. Syst. Evol. Microbiol.">
        <title>The Global Catalogue of Microorganisms (GCM) 10K type strain sequencing project: providing services to taxonomists for standard genome sequencing and annotation.</title>
        <authorList>
            <consortium name="The Broad Institute Genomics Platform"/>
            <consortium name="The Broad Institute Genome Sequencing Center for Infectious Disease"/>
            <person name="Wu L."/>
            <person name="Ma J."/>
        </authorList>
    </citation>
    <scope>NUCLEOTIDE SEQUENCE [LARGE SCALE GENOMIC DNA]</scope>
    <source>
        <strain evidence="3">CCUG 57942</strain>
    </source>
</reference>